<gene>
    <name evidence="3" type="ORF">BABINDRAFT_160585</name>
</gene>
<protein>
    <submittedName>
        <fullName evidence="3">Uncharacterized protein</fullName>
    </submittedName>
</protein>
<dbReference type="Proteomes" id="UP000094336">
    <property type="component" value="Unassembled WGS sequence"/>
</dbReference>
<dbReference type="RefSeq" id="XP_018986521.1">
    <property type="nucleotide sequence ID" value="XM_019128323.1"/>
</dbReference>
<proteinExistence type="predicted"/>
<dbReference type="AlphaFoldDB" id="A0A1E3QU30"/>
<evidence type="ECO:0000313" key="4">
    <source>
        <dbReference type="Proteomes" id="UP000094336"/>
    </source>
</evidence>
<evidence type="ECO:0000256" key="2">
    <source>
        <dbReference type="SAM" id="MobiDB-lite"/>
    </source>
</evidence>
<feature type="region of interest" description="Disordered" evidence="2">
    <location>
        <begin position="348"/>
        <end position="373"/>
    </location>
</feature>
<keyword evidence="1" id="KW-0175">Coiled coil</keyword>
<evidence type="ECO:0000256" key="1">
    <source>
        <dbReference type="SAM" id="Coils"/>
    </source>
</evidence>
<sequence>MEHFETYHRYATSKSEVSYHNDLEIQRQLLVRTAVFFRALLQQDVQLRLADARLHTASDGKPRSKTEYEVKYQQILVKLKESQLAADKLRQQVITQKSVLGSKIDTLKAKLEALEKRITSPSRVRPTAPRISPGTLPSRGRTSEHSTFSTSPYLKRISSRPGVKSNISPSRLPLPLTHFTRPRITKPLLSPRNATALSPRGGLSATSTPNGVLSPLSKMLQSRRTSTGSTGKALTSRLMNVTNASVTEINRSASQIMKKKPLFDDLDETFGDTREAEDAVFTNSLQRVDLLLESPEHNNLKRIVRQHSRPSLADKLQKRKLKPLGVADRTIVFHDGDIEDMHEVYRNTPSKAKIPSARDISPVKRDGKTKFKI</sequence>
<keyword evidence="4" id="KW-1185">Reference proteome</keyword>
<accession>A0A1E3QU30</accession>
<feature type="region of interest" description="Disordered" evidence="2">
    <location>
        <begin position="120"/>
        <end position="170"/>
    </location>
</feature>
<dbReference type="GeneID" id="30146176"/>
<feature type="compositionally biased region" description="Polar residues" evidence="2">
    <location>
        <begin position="219"/>
        <end position="231"/>
    </location>
</feature>
<feature type="region of interest" description="Disordered" evidence="2">
    <location>
        <begin position="188"/>
        <end position="231"/>
    </location>
</feature>
<organism evidence="3 4">
    <name type="scientific">Babjeviella inositovora NRRL Y-12698</name>
    <dbReference type="NCBI Taxonomy" id="984486"/>
    <lineage>
        <taxon>Eukaryota</taxon>
        <taxon>Fungi</taxon>
        <taxon>Dikarya</taxon>
        <taxon>Ascomycota</taxon>
        <taxon>Saccharomycotina</taxon>
        <taxon>Pichiomycetes</taxon>
        <taxon>Serinales incertae sedis</taxon>
        <taxon>Babjeviella</taxon>
    </lineage>
</organism>
<feature type="compositionally biased region" description="Basic and acidic residues" evidence="2">
    <location>
        <begin position="361"/>
        <end position="373"/>
    </location>
</feature>
<reference evidence="4" key="1">
    <citation type="submission" date="2016-05" db="EMBL/GenBank/DDBJ databases">
        <title>Comparative genomics of biotechnologically important yeasts.</title>
        <authorList>
            <consortium name="DOE Joint Genome Institute"/>
            <person name="Riley R."/>
            <person name="Haridas S."/>
            <person name="Wolfe K.H."/>
            <person name="Lopes M.R."/>
            <person name="Hittinger C.T."/>
            <person name="Goker M."/>
            <person name="Salamov A."/>
            <person name="Wisecaver J."/>
            <person name="Long T.M."/>
            <person name="Aerts A.L."/>
            <person name="Barry K."/>
            <person name="Choi C."/>
            <person name="Clum A."/>
            <person name="Coughlan A.Y."/>
            <person name="Deshpande S."/>
            <person name="Douglass A.P."/>
            <person name="Hanson S.J."/>
            <person name="Klenk H.-P."/>
            <person name="Labutti K."/>
            <person name="Lapidus A."/>
            <person name="Lindquist E."/>
            <person name="Lipzen A."/>
            <person name="Meier-Kolthoff J.P."/>
            <person name="Ohm R.A."/>
            <person name="Otillar R.P."/>
            <person name="Pangilinan J."/>
            <person name="Peng Y."/>
            <person name="Rokas A."/>
            <person name="Rosa C.A."/>
            <person name="Scheuner C."/>
            <person name="Sibirny A.A."/>
            <person name="Slot J.C."/>
            <person name="Stielow J.B."/>
            <person name="Sun H."/>
            <person name="Kurtzman C.P."/>
            <person name="Blackwell M."/>
            <person name="Grigoriev I.V."/>
            <person name="Jeffries T.W."/>
        </authorList>
    </citation>
    <scope>NUCLEOTIDE SEQUENCE [LARGE SCALE GENOMIC DNA]</scope>
    <source>
        <strain evidence="4">NRRL Y-12698</strain>
    </source>
</reference>
<dbReference type="EMBL" id="KV454428">
    <property type="protein sequence ID" value="ODQ81193.1"/>
    <property type="molecule type" value="Genomic_DNA"/>
</dbReference>
<feature type="coiled-coil region" evidence="1">
    <location>
        <begin position="72"/>
        <end position="117"/>
    </location>
</feature>
<evidence type="ECO:0000313" key="3">
    <source>
        <dbReference type="EMBL" id="ODQ81193.1"/>
    </source>
</evidence>
<name>A0A1E3QU30_9ASCO</name>